<dbReference type="InterPro" id="IPR001245">
    <property type="entry name" value="Ser-Thr/Tyr_kinase_cat_dom"/>
</dbReference>
<dbReference type="GO" id="GO:0070330">
    <property type="term" value="F:aromatase activity"/>
    <property type="evidence" value="ECO:0007669"/>
    <property type="project" value="UniProtKB-EC"/>
</dbReference>
<dbReference type="Gene3D" id="1.10.630.10">
    <property type="entry name" value="Cytochrome P450"/>
    <property type="match status" value="1"/>
</dbReference>
<comment type="caution">
    <text evidence="14">The sequence shown here is derived from an EMBL/GenBank/DDBJ whole genome shotgun (WGS) entry which is preliminary data.</text>
</comment>
<evidence type="ECO:0000256" key="6">
    <source>
        <dbReference type="ARBA" id="ARBA00023004"/>
    </source>
</evidence>
<name>A0A9N9FG44_9GLOM</name>
<dbReference type="InterPro" id="IPR000719">
    <property type="entry name" value="Prot_kinase_dom"/>
</dbReference>
<evidence type="ECO:0000256" key="1">
    <source>
        <dbReference type="ARBA" id="ARBA00001971"/>
    </source>
</evidence>
<keyword evidence="15" id="KW-1185">Reference proteome</keyword>
<evidence type="ECO:0000256" key="5">
    <source>
        <dbReference type="ARBA" id="ARBA00023002"/>
    </source>
</evidence>
<dbReference type="EC" id="1.14.14.14" evidence="9"/>
<feature type="domain" description="Protein kinase" evidence="13">
    <location>
        <begin position="67"/>
        <end position="590"/>
    </location>
</feature>
<dbReference type="OrthoDB" id="4062651at2759"/>
<organism evidence="14 15">
    <name type="scientific">Acaulospora morrowiae</name>
    <dbReference type="NCBI Taxonomy" id="94023"/>
    <lineage>
        <taxon>Eukaryota</taxon>
        <taxon>Fungi</taxon>
        <taxon>Fungi incertae sedis</taxon>
        <taxon>Mucoromycota</taxon>
        <taxon>Glomeromycotina</taxon>
        <taxon>Glomeromycetes</taxon>
        <taxon>Diversisporales</taxon>
        <taxon>Acaulosporaceae</taxon>
        <taxon>Acaulospora</taxon>
    </lineage>
</organism>
<protein>
    <recommendedName>
        <fullName evidence="9">aromatase</fullName>
        <ecNumber evidence="9">1.14.14.14</ecNumber>
    </recommendedName>
    <alternativeName>
        <fullName evidence="11">Cytochrome P-450AROM</fullName>
    </alternativeName>
    <alternativeName>
        <fullName evidence="10">Estrogen synthase</fullName>
    </alternativeName>
</protein>
<dbReference type="Gene3D" id="1.10.510.10">
    <property type="entry name" value="Transferase(Phosphotransferase) domain 1"/>
    <property type="match status" value="1"/>
</dbReference>
<dbReference type="SUPFAM" id="SSF48264">
    <property type="entry name" value="Cytochrome P450"/>
    <property type="match status" value="1"/>
</dbReference>
<sequence>MVSNLSLNRIKSAFTLLKNNLNNREWISDSPEREWTSGNLEVDELIKHTQGPERKIQQLEWIPYKELRKIKQIGEGGFSKIFISQWDRLSEKCCRFVVSGSAEERRLDGVDKRVILKQLKNSENITSDFLKQLKTYYTRYSSDYGFFLLLRYYGISKDPLTNEYIIVMEYCEHGSLNSYLTEITEHFEVKLYVLVNILRKIKALHSFGIVHRDLHLGNILLDCDMTPHLSDMGLSGPANAEDWNRTDDFDESVRSTFLDLIEISVGPTHPEAIYTSRFLPRLIWLSREDLIQKVMRSENFHNLARADNDGLKEIGVLDSGTVYNQNYQAWEYYRRFYTRTLSHKSFISQSLECVRKNFEVMEGYWEQLGEKTVLEFPEWSKRYFTDNMLSIAAGKSVNSIDGYYNSVSTGKKADIPDGILGECDVFIDAIDKFVFGLVYFLLFPKFIREFPGIRGLTHELKEKTNWFRRLILRIIKERRKEIDETPKDQELSHDLLTKFLTINTPRDVTEKIVDGLPMSDEEICGNLMEVIGGGIDTSSSALCFVVYYISNYPKVRERLIDEINRVLGKDPNHKITYEEVMSLEYCDAIIKECFRIFSTIPIMFKKNTDPEIIGGLRFPADTQFFINIHGIHNHKSTWKNPEEFNPERFMDKSNPESKKPIYSFSSGKRMCPGKNLAILELKTFLALLYRKYDVELTDVNAPIKYHMTSIRNCSELKMRIKKKKDWYRQ</sequence>
<dbReference type="SUPFAM" id="SSF56112">
    <property type="entry name" value="Protein kinase-like (PK-like)"/>
    <property type="match status" value="1"/>
</dbReference>
<accession>A0A9N9FG44</accession>
<evidence type="ECO:0000313" key="14">
    <source>
        <dbReference type="EMBL" id="CAG8533639.1"/>
    </source>
</evidence>
<dbReference type="Proteomes" id="UP000789342">
    <property type="component" value="Unassembled WGS sequence"/>
</dbReference>
<dbReference type="GO" id="GO:0016020">
    <property type="term" value="C:membrane"/>
    <property type="evidence" value="ECO:0007669"/>
    <property type="project" value="UniProtKB-SubCell"/>
</dbReference>
<proteinExistence type="inferred from homology"/>
<dbReference type="PROSITE" id="PS00086">
    <property type="entry name" value="CYTOCHROME_P450"/>
    <property type="match status" value="1"/>
</dbReference>
<keyword evidence="7" id="KW-0503">Monooxygenase</keyword>
<gene>
    <name evidence="14" type="ORF">AMORRO_LOCUS4792</name>
</gene>
<dbReference type="AlphaFoldDB" id="A0A9N9FG44"/>
<keyword evidence="4 12" id="KW-0479">Metal-binding</keyword>
<evidence type="ECO:0000256" key="8">
    <source>
        <dbReference type="ARBA" id="ARBA00023136"/>
    </source>
</evidence>
<feature type="binding site" description="axial binding residue" evidence="12">
    <location>
        <position position="671"/>
    </location>
    <ligand>
        <name>heme</name>
        <dbReference type="ChEBI" id="CHEBI:30413"/>
    </ligand>
    <ligandPart>
        <name>Fe</name>
        <dbReference type="ChEBI" id="CHEBI:18248"/>
    </ligandPart>
</feature>
<comment type="similarity">
    <text evidence="3">Belongs to the cytochrome P450 family.</text>
</comment>
<dbReference type="PANTHER" id="PTHR24291">
    <property type="entry name" value="CYTOCHROME P450 FAMILY 4"/>
    <property type="match status" value="1"/>
</dbReference>
<reference evidence="14" key="1">
    <citation type="submission" date="2021-06" db="EMBL/GenBank/DDBJ databases">
        <authorList>
            <person name="Kallberg Y."/>
            <person name="Tangrot J."/>
            <person name="Rosling A."/>
        </authorList>
    </citation>
    <scope>NUCLEOTIDE SEQUENCE</scope>
    <source>
        <strain evidence="14">CL551</strain>
    </source>
</reference>
<comment type="cofactor">
    <cofactor evidence="1 12">
        <name>heme</name>
        <dbReference type="ChEBI" id="CHEBI:30413"/>
    </cofactor>
</comment>
<dbReference type="InterPro" id="IPR011009">
    <property type="entry name" value="Kinase-like_dom_sf"/>
</dbReference>
<dbReference type="GO" id="GO:0020037">
    <property type="term" value="F:heme binding"/>
    <property type="evidence" value="ECO:0007669"/>
    <property type="project" value="InterPro"/>
</dbReference>
<evidence type="ECO:0000256" key="3">
    <source>
        <dbReference type="ARBA" id="ARBA00010617"/>
    </source>
</evidence>
<keyword evidence="8" id="KW-0472">Membrane</keyword>
<dbReference type="Pfam" id="PF07714">
    <property type="entry name" value="PK_Tyr_Ser-Thr"/>
    <property type="match status" value="1"/>
</dbReference>
<evidence type="ECO:0000256" key="4">
    <source>
        <dbReference type="ARBA" id="ARBA00022723"/>
    </source>
</evidence>
<dbReference type="InterPro" id="IPR036396">
    <property type="entry name" value="Cyt_P450_sf"/>
</dbReference>
<evidence type="ECO:0000259" key="13">
    <source>
        <dbReference type="PROSITE" id="PS50011"/>
    </source>
</evidence>
<dbReference type="InterPro" id="IPR050196">
    <property type="entry name" value="Cytochrome_P450_Monoox"/>
</dbReference>
<dbReference type="Pfam" id="PF00067">
    <property type="entry name" value="p450"/>
    <property type="match status" value="1"/>
</dbReference>
<comment type="subcellular location">
    <subcellularLocation>
        <location evidence="2">Membrane</location>
    </subcellularLocation>
</comment>
<evidence type="ECO:0000256" key="2">
    <source>
        <dbReference type="ARBA" id="ARBA00004370"/>
    </source>
</evidence>
<dbReference type="InterPro" id="IPR001128">
    <property type="entry name" value="Cyt_P450"/>
</dbReference>
<dbReference type="PRINTS" id="PR00463">
    <property type="entry name" value="EP450I"/>
</dbReference>
<dbReference type="GO" id="GO:0004672">
    <property type="term" value="F:protein kinase activity"/>
    <property type="evidence" value="ECO:0007669"/>
    <property type="project" value="InterPro"/>
</dbReference>
<dbReference type="EMBL" id="CAJVPV010002711">
    <property type="protein sequence ID" value="CAG8533639.1"/>
    <property type="molecule type" value="Genomic_DNA"/>
</dbReference>
<dbReference type="PRINTS" id="PR00385">
    <property type="entry name" value="P450"/>
</dbReference>
<dbReference type="CDD" id="cd00302">
    <property type="entry name" value="cytochrome_P450"/>
    <property type="match status" value="1"/>
</dbReference>
<dbReference type="GO" id="GO:0005524">
    <property type="term" value="F:ATP binding"/>
    <property type="evidence" value="ECO:0007669"/>
    <property type="project" value="InterPro"/>
</dbReference>
<dbReference type="InterPro" id="IPR002401">
    <property type="entry name" value="Cyt_P450_E_grp-I"/>
</dbReference>
<keyword evidence="6 12" id="KW-0408">Iron</keyword>
<evidence type="ECO:0000256" key="7">
    <source>
        <dbReference type="ARBA" id="ARBA00023033"/>
    </source>
</evidence>
<keyword evidence="12" id="KW-0349">Heme</keyword>
<evidence type="ECO:0000313" key="15">
    <source>
        <dbReference type="Proteomes" id="UP000789342"/>
    </source>
</evidence>
<evidence type="ECO:0000256" key="11">
    <source>
        <dbReference type="ARBA" id="ARBA00043174"/>
    </source>
</evidence>
<evidence type="ECO:0000256" key="12">
    <source>
        <dbReference type="PIRSR" id="PIRSR602401-1"/>
    </source>
</evidence>
<dbReference type="GO" id="GO:0005506">
    <property type="term" value="F:iron ion binding"/>
    <property type="evidence" value="ECO:0007669"/>
    <property type="project" value="InterPro"/>
</dbReference>
<evidence type="ECO:0000256" key="9">
    <source>
        <dbReference type="ARBA" id="ARBA00038885"/>
    </source>
</evidence>
<keyword evidence="5" id="KW-0560">Oxidoreductase</keyword>
<dbReference type="PROSITE" id="PS50011">
    <property type="entry name" value="PROTEIN_KINASE_DOM"/>
    <property type="match status" value="1"/>
</dbReference>
<dbReference type="InterPro" id="IPR017972">
    <property type="entry name" value="Cyt_P450_CS"/>
</dbReference>
<evidence type="ECO:0000256" key="10">
    <source>
        <dbReference type="ARBA" id="ARBA00042499"/>
    </source>
</evidence>
<dbReference type="PANTHER" id="PTHR24291:SF43">
    <property type="entry name" value="AROMATASE"/>
    <property type="match status" value="1"/>
</dbReference>